<evidence type="ECO:0000313" key="2">
    <source>
        <dbReference type="EMBL" id="AWR98413.1"/>
    </source>
</evidence>
<sequence length="164" mass="18801">MVQDNEVYHAIQQLYDGKPVAISRLKRKFHGDPGLEESLQRLEAQGKIRSVSIKGGKGFELSSDKLDLVLLEIVNLRDEVKKLRESLQEKSKIRLDHFDEVYNRVRDNLGYAHLQVIRVEMGLGKEEFYSSLRSHIEANYDLIAGGEEGFVRKGSVYGIVKKKR</sequence>
<evidence type="ECO:0000313" key="3">
    <source>
        <dbReference type="Proteomes" id="UP000247586"/>
    </source>
</evidence>
<proteinExistence type="predicted"/>
<protein>
    <submittedName>
        <fullName evidence="2">Uncharacterized protein</fullName>
    </submittedName>
</protein>
<dbReference type="OrthoDB" id="34008at2157"/>
<dbReference type="RefSeq" id="WP_054837179.1">
    <property type="nucleotide sequence ID" value="NZ_BBBA01000029.1"/>
</dbReference>
<dbReference type="KEGG" id="mhk:DFR87_00355"/>
<accession>A0A2U9IR00</accession>
<keyword evidence="3" id="KW-1185">Reference proteome</keyword>
<keyword evidence="1" id="KW-0175">Coiled coil</keyword>
<feature type="coiled-coil region" evidence="1">
    <location>
        <begin position="66"/>
        <end position="93"/>
    </location>
</feature>
<dbReference type="STRING" id="1293036.GCA_001315825_02554"/>
<evidence type="ECO:0000256" key="1">
    <source>
        <dbReference type="SAM" id="Coils"/>
    </source>
</evidence>
<organism evidence="2 3">
    <name type="scientific">Metallosphaera hakonensis JCM 8857 = DSM 7519</name>
    <dbReference type="NCBI Taxonomy" id="1293036"/>
    <lineage>
        <taxon>Archaea</taxon>
        <taxon>Thermoproteota</taxon>
        <taxon>Thermoprotei</taxon>
        <taxon>Sulfolobales</taxon>
        <taxon>Sulfolobaceae</taxon>
        <taxon>Metallosphaera</taxon>
    </lineage>
</organism>
<dbReference type="EMBL" id="CP029287">
    <property type="protein sequence ID" value="AWR98413.1"/>
    <property type="molecule type" value="Genomic_DNA"/>
</dbReference>
<dbReference type="Proteomes" id="UP000247586">
    <property type="component" value="Chromosome"/>
</dbReference>
<reference evidence="2" key="1">
    <citation type="submission" date="2018-05" db="EMBL/GenBank/DDBJ databases">
        <title>Complete Genome Sequences of Extremely Thermoacidophilic, Metal-Mobilizing Type-Strain Members of the Archaeal Family Sulfolobaceae: Acidianus brierleyi DSM-1651T, Acidianus sulfidivorans DSM-18786T, Metallosphaera hakonensis DSM-7519T, and Metallosphaera prunae DSM-10039T.</title>
        <authorList>
            <person name="Counts J.A."/>
            <person name="Kelly R.M."/>
        </authorList>
    </citation>
    <scope>NUCLEOTIDE SEQUENCE [LARGE SCALE GENOMIC DNA]</scope>
    <source>
        <strain evidence="2">HO1-1</strain>
    </source>
</reference>
<name>A0A2U9IR00_9CREN</name>
<dbReference type="AlphaFoldDB" id="A0A2U9IR00"/>
<dbReference type="GeneID" id="36833747"/>
<gene>
    <name evidence="2" type="ORF">DFR87_00355</name>
</gene>